<evidence type="ECO:0000313" key="2">
    <source>
        <dbReference type="EMBL" id="KAG0573718.1"/>
    </source>
</evidence>
<name>A0A8T0HT82_CERPU</name>
<feature type="compositionally biased region" description="Low complexity" evidence="1">
    <location>
        <begin position="104"/>
        <end position="115"/>
    </location>
</feature>
<reference evidence="2" key="1">
    <citation type="submission" date="2020-06" db="EMBL/GenBank/DDBJ databases">
        <title>WGS assembly of Ceratodon purpureus strain R40.</title>
        <authorList>
            <person name="Carey S.B."/>
            <person name="Jenkins J."/>
            <person name="Shu S."/>
            <person name="Lovell J.T."/>
            <person name="Sreedasyam A."/>
            <person name="Maumus F."/>
            <person name="Tiley G.P."/>
            <person name="Fernandez-Pozo N."/>
            <person name="Barry K."/>
            <person name="Chen C."/>
            <person name="Wang M."/>
            <person name="Lipzen A."/>
            <person name="Daum C."/>
            <person name="Saski C.A."/>
            <person name="Payton A.C."/>
            <person name="Mcbreen J.C."/>
            <person name="Conrad R.E."/>
            <person name="Kollar L.M."/>
            <person name="Olsson S."/>
            <person name="Huttunen S."/>
            <person name="Landis J.B."/>
            <person name="Wickett N.J."/>
            <person name="Johnson M.G."/>
            <person name="Rensing S.A."/>
            <person name="Grimwood J."/>
            <person name="Schmutz J."/>
            <person name="Mcdaniel S.F."/>
        </authorList>
    </citation>
    <scope>NUCLEOTIDE SEQUENCE</scope>
    <source>
        <strain evidence="2">R40</strain>
    </source>
</reference>
<accession>A0A8T0HT82</accession>
<sequence length="185" mass="20999">MKSASQKSAEHHRPFDTSTLEHHFVGKIHTRGSVESVSETPLHVYRDEEVSNSGGMQRETVRVESRRRKREMHSRIVSHAIPENARSSAEQDTVNEDYSDSDKLLPLSTPSKSSSGKVNGLMQSHLPMISSEISFKKKPLASDYLDGSRQSVQSKVDIEGNFARRVTTRQYLTNQERHERHCGLR</sequence>
<dbReference type="Proteomes" id="UP000822688">
    <property type="component" value="Chromosome V"/>
</dbReference>
<keyword evidence="3" id="KW-1185">Reference proteome</keyword>
<protein>
    <submittedName>
        <fullName evidence="2">Uncharacterized protein</fullName>
    </submittedName>
</protein>
<dbReference type="EMBL" id="CM026426">
    <property type="protein sequence ID" value="KAG0573718.1"/>
    <property type="molecule type" value="Genomic_DNA"/>
</dbReference>
<organism evidence="2 3">
    <name type="scientific">Ceratodon purpureus</name>
    <name type="common">Fire moss</name>
    <name type="synonym">Dicranum purpureum</name>
    <dbReference type="NCBI Taxonomy" id="3225"/>
    <lineage>
        <taxon>Eukaryota</taxon>
        <taxon>Viridiplantae</taxon>
        <taxon>Streptophyta</taxon>
        <taxon>Embryophyta</taxon>
        <taxon>Bryophyta</taxon>
        <taxon>Bryophytina</taxon>
        <taxon>Bryopsida</taxon>
        <taxon>Dicranidae</taxon>
        <taxon>Pseudoditrichales</taxon>
        <taxon>Ditrichaceae</taxon>
        <taxon>Ceratodon</taxon>
    </lineage>
</organism>
<dbReference type="AlphaFoldDB" id="A0A8T0HT82"/>
<comment type="caution">
    <text evidence="2">The sequence shown here is derived from an EMBL/GenBank/DDBJ whole genome shotgun (WGS) entry which is preliminary data.</text>
</comment>
<proteinExistence type="predicted"/>
<gene>
    <name evidence="2" type="ORF">KC19_VG203400</name>
</gene>
<feature type="compositionally biased region" description="Basic and acidic residues" evidence="1">
    <location>
        <begin position="8"/>
        <end position="24"/>
    </location>
</feature>
<evidence type="ECO:0000256" key="1">
    <source>
        <dbReference type="SAM" id="MobiDB-lite"/>
    </source>
</evidence>
<feature type="region of interest" description="Disordered" evidence="1">
    <location>
        <begin position="1"/>
        <end position="118"/>
    </location>
</feature>
<evidence type="ECO:0000313" key="3">
    <source>
        <dbReference type="Proteomes" id="UP000822688"/>
    </source>
</evidence>